<dbReference type="GO" id="GO:0042371">
    <property type="term" value="P:vitamin K biosynthetic process"/>
    <property type="evidence" value="ECO:0007669"/>
    <property type="project" value="TreeGrafter"/>
</dbReference>
<dbReference type="EC" id="2.5.1.74" evidence="8 9"/>
<reference evidence="10 11" key="1">
    <citation type="submission" date="2015-07" db="EMBL/GenBank/DDBJ databases">
        <title>Genome sequence of Leptolinea tardivitalis DSM 16556.</title>
        <authorList>
            <person name="Hemp J."/>
            <person name="Ward L.M."/>
            <person name="Pace L.A."/>
            <person name="Fischer W.W."/>
        </authorList>
    </citation>
    <scope>NUCLEOTIDE SEQUENCE [LARGE SCALE GENOMIC DNA]</scope>
    <source>
        <strain evidence="10 11">YMTK-2</strain>
    </source>
</reference>
<dbReference type="PATRIC" id="fig|229920.5.peg.1002"/>
<dbReference type="PANTHER" id="PTHR13929:SF0">
    <property type="entry name" value="UBIA PRENYLTRANSFERASE DOMAIN-CONTAINING PROTEIN 1"/>
    <property type="match status" value="1"/>
</dbReference>
<dbReference type="GO" id="GO:0009234">
    <property type="term" value="P:menaquinone biosynthetic process"/>
    <property type="evidence" value="ECO:0007669"/>
    <property type="project" value="UniProtKB-UniRule"/>
</dbReference>
<dbReference type="NCBIfam" id="TIGR00751">
    <property type="entry name" value="menA"/>
    <property type="match status" value="1"/>
</dbReference>
<evidence type="ECO:0000256" key="9">
    <source>
        <dbReference type="NCBIfam" id="TIGR00751"/>
    </source>
</evidence>
<comment type="catalytic activity">
    <reaction evidence="8">
        <text>an all-trans-polyprenyl diphosphate + 1,4-dihydroxy-2-naphthoate + H(+) = a 2-demethylmenaquinol + CO2 + diphosphate</text>
        <dbReference type="Rhea" id="RHEA:26478"/>
        <dbReference type="Rhea" id="RHEA-COMP:9563"/>
        <dbReference type="Rhea" id="RHEA-COMP:9564"/>
        <dbReference type="ChEBI" id="CHEBI:11173"/>
        <dbReference type="ChEBI" id="CHEBI:15378"/>
        <dbReference type="ChEBI" id="CHEBI:16526"/>
        <dbReference type="ChEBI" id="CHEBI:33019"/>
        <dbReference type="ChEBI" id="CHEBI:55437"/>
        <dbReference type="ChEBI" id="CHEBI:58914"/>
        <dbReference type="EC" id="2.5.1.74"/>
    </reaction>
</comment>
<evidence type="ECO:0000256" key="5">
    <source>
        <dbReference type="ARBA" id="ARBA00022692"/>
    </source>
</evidence>
<feature type="transmembrane region" description="Helical" evidence="8">
    <location>
        <begin position="46"/>
        <end position="64"/>
    </location>
</feature>
<evidence type="ECO:0000256" key="4">
    <source>
        <dbReference type="ARBA" id="ARBA00022679"/>
    </source>
</evidence>
<dbReference type="EMBL" id="LGCK01000007">
    <property type="protein sequence ID" value="KPL72518.1"/>
    <property type="molecule type" value="Genomic_DNA"/>
</dbReference>
<keyword evidence="6 8" id="KW-1133">Transmembrane helix</keyword>
<evidence type="ECO:0000256" key="2">
    <source>
        <dbReference type="ARBA" id="ARBA00022428"/>
    </source>
</evidence>
<evidence type="ECO:0000256" key="1">
    <source>
        <dbReference type="ARBA" id="ARBA00004141"/>
    </source>
</evidence>
<gene>
    <name evidence="8" type="primary">menA</name>
    <name evidence="10" type="ORF">ADM99_05170</name>
</gene>
<comment type="pathway">
    <text evidence="8">Quinol/quinone metabolism; menaquinone biosynthesis; menaquinol from 1,4-dihydroxy-2-naphthoate: step 1/2.</text>
</comment>
<evidence type="ECO:0000256" key="7">
    <source>
        <dbReference type="ARBA" id="ARBA00023136"/>
    </source>
</evidence>
<feature type="transmembrane region" description="Helical" evidence="8">
    <location>
        <begin position="104"/>
        <end position="137"/>
    </location>
</feature>
<dbReference type="PANTHER" id="PTHR13929">
    <property type="entry name" value="1,4-DIHYDROXY-2-NAPHTHOATE OCTAPRENYLTRANSFERASE"/>
    <property type="match status" value="1"/>
</dbReference>
<accession>A0A0P6XBA1</accession>
<evidence type="ECO:0000313" key="10">
    <source>
        <dbReference type="EMBL" id="KPL72518.1"/>
    </source>
</evidence>
<dbReference type="AlphaFoldDB" id="A0A0P6XBA1"/>
<dbReference type="HAMAP" id="MF_01937">
    <property type="entry name" value="MenA_1"/>
    <property type="match status" value="1"/>
</dbReference>
<dbReference type="OrthoDB" id="9767568at2"/>
<dbReference type="GO" id="GO:0005886">
    <property type="term" value="C:plasma membrane"/>
    <property type="evidence" value="ECO:0007669"/>
    <property type="project" value="UniProtKB-SubCell"/>
</dbReference>
<dbReference type="Proteomes" id="UP000050430">
    <property type="component" value="Unassembled WGS sequence"/>
</dbReference>
<keyword evidence="4 8" id="KW-0808">Transferase</keyword>
<dbReference type="CDD" id="cd13962">
    <property type="entry name" value="PT_UbiA_UBIAD1"/>
    <property type="match status" value="1"/>
</dbReference>
<dbReference type="InterPro" id="IPR000537">
    <property type="entry name" value="UbiA_prenyltransferase"/>
</dbReference>
<name>A0A0P6XBA1_9CHLR</name>
<dbReference type="GO" id="GO:0046428">
    <property type="term" value="F:1,4-dihydroxy-2-naphthoate polyprenyltransferase activity"/>
    <property type="evidence" value="ECO:0007669"/>
    <property type="project" value="UniProtKB-UniRule"/>
</dbReference>
<comment type="similarity">
    <text evidence="8">Belongs to the MenA family. Type 1 subfamily.</text>
</comment>
<feature type="transmembrane region" description="Helical" evidence="8">
    <location>
        <begin position="174"/>
        <end position="194"/>
    </location>
</feature>
<feature type="transmembrane region" description="Helical" evidence="8">
    <location>
        <begin position="227"/>
        <end position="255"/>
    </location>
</feature>
<dbReference type="STRING" id="229920.ADM99_05170"/>
<proteinExistence type="inferred from homology"/>
<keyword evidence="11" id="KW-1185">Reference proteome</keyword>
<evidence type="ECO:0000256" key="8">
    <source>
        <dbReference type="HAMAP-Rule" id="MF_01937"/>
    </source>
</evidence>
<keyword evidence="3 8" id="KW-1003">Cell membrane</keyword>
<evidence type="ECO:0000256" key="3">
    <source>
        <dbReference type="ARBA" id="ARBA00022475"/>
    </source>
</evidence>
<evidence type="ECO:0000313" key="11">
    <source>
        <dbReference type="Proteomes" id="UP000050430"/>
    </source>
</evidence>
<keyword evidence="5 8" id="KW-0812">Transmembrane</keyword>
<feature type="transmembrane region" description="Helical" evidence="8">
    <location>
        <begin position="143"/>
        <end position="167"/>
    </location>
</feature>
<dbReference type="NCBIfam" id="NF004751">
    <property type="entry name" value="PRK06080.1-3"/>
    <property type="match status" value="1"/>
</dbReference>
<dbReference type="PIRSF" id="PIRSF005355">
    <property type="entry name" value="UBIAD1"/>
    <property type="match status" value="1"/>
</dbReference>
<keyword evidence="7 8" id="KW-0472">Membrane</keyword>
<evidence type="ECO:0000256" key="6">
    <source>
        <dbReference type="ARBA" id="ARBA00022989"/>
    </source>
</evidence>
<sequence length="301" mass="32289">MEANKSMPAYQIWWLAARPKTLPAAAAPVIAATALAFHDGFLQPLVALACLLTALLLQIAANLANDLFDFQRGTDTNERLGPLRVTQAGLLSASQIKTGMAVCFLLAAFLGIYVSILSSWHILLIGIAAIIAALAYSGGPIPYGYYGLGELGVFLFFGLAAVCGTYFGQTKTITTASILISISMGCLSTAILVVNNLRDIATDRLAGKKTLSVIFGESFTRYEYFNLLVVAFIIPIILCVKGLTTPYVLVSFLSIPMALRTGRKVYQSHGRALNQVLAETGQLELIFALFIGLGFILDKVI</sequence>
<dbReference type="Gene3D" id="1.10.357.140">
    <property type="entry name" value="UbiA prenyltransferase"/>
    <property type="match status" value="1"/>
</dbReference>
<protein>
    <recommendedName>
        <fullName evidence="8 9">1,4-dihydroxy-2-naphthoate octaprenyltransferase</fullName>
        <shortName evidence="8">DHNA-octaprenyltransferase</shortName>
        <ecNumber evidence="8 9">2.5.1.74</ecNumber>
    </recommendedName>
</protein>
<comment type="function">
    <text evidence="8">Conversion of 1,4-dihydroxy-2-naphthoate (DHNA) to demethylmenaquinone (DMK).</text>
</comment>
<comment type="subcellular location">
    <subcellularLocation>
        <location evidence="8">Cell membrane</location>
        <topology evidence="8">Multi-pass membrane protein</topology>
    </subcellularLocation>
    <subcellularLocation>
        <location evidence="1">Membrane</location>
        <topology evidence="1">Multi-pass membrane protein</topology>
    </subcellularLocation>
</comment>
<comment type="caution">
    <text evidence="10">The sequence shown here is derived from an EMBL/GenBank/DDBJ whole genome shotgun (WGS) entry which is preliminary data.</text>
</comment>
<dbReference type="UniPathway" id="UPA00079">
    <property type="reaction ID" value="UER00168"/>
</dbReference>
<organism evidence="10 11">
    <name type="scientific">Leptolinea tardivitalis</name>
    <dbReference type="NCBI Taxonomy" id="229920"/>
    <lineage>
        <taxon>Bacteria</taxon>
        <taxon>Bacillati</taxon>
        <taxon>Chloroflexota</taxon>
        <taxon>Anaerolineae</taxon>
        <taxon>Anaerolineales</taxon>
        <taxon>Anaerolineaceae</taxon>
        <taxon>Leptolinea</taxon>
    </lineage>
</organism>
<dbReference type="InterPro" id="IPR044878">
    <property type="entry name" value="UbiA_sf"/>
</dbReference>
<feature type="transmembrane region" description="Helical" evidence="8">
    <location>
        <begin position="276"/>
        <end position="297"/>
    </location>
</feature>
<dbReference type="InterPro" id="IPR004657">
    <property type="entry name" value="MenA"/>
</dbReference>
<keyword evidence="2 8" id="KW-0474">Menaquinone biosynthesis</keyword>
<dbReference type="InterPro" id="IPR026046">
    <property type="entry name" value="UBIAD1"/>
</dbReference>
<dbReference type="Pfam" id="PF01040">
    <property type="entry name" value="UbiA"/>
    <property type="match status" value="1"/>
</dbReference>